<keyword evidence="1" id="KW-1133">Transmembrane helix</keyword>
<keyword evidence="3" id="KW-1185">Reference proteome</keyword>
<evidence type="ECO:0000313" key="2">
    <source>
        <dbReference type="EMBL" id="SFE77579.1"/>
    </source>
</evidence>
<organism evidence="2 3">
    <name type="scientific">Paenibacillus catalpae</name>
    <dbReference type="NCBI Taxonomy" id="1045775"/>
    <lineage>
        <taxon>Bacteria</taxon>
        <taxon>Bacillati</taxon>
        <taxon>Bacillota</taxon>
        <taxon>Bacilli</taxon>
        <taxon>Bacillales</taxon>
        <taxon>Paenibacillaceae</taxon>
        <taxon>Paenibacillus</taxon>
    </lineage>
</organism>
<feature type="transmembrane region" description="Helical" evidence="1">
    <location>
        <begin position="24"/>
        <end position="45"/>
    </location>
</feature>
<evidence type="ECO:0000313" key="3">
    <source>
        <dbReference type="Proteomes" id="UP000198855"/>
    </source>
</evidence>
<keyword evidence="1" id="KW-0472">Membrane</keyword>
<dbReference type="RefSeq" id="WP_091188231.1">
    <property type="nucleotide sequence ID" value="NZ_FOMT01000004.1"/>
</dbReference>
<feature type="transmembrane region" description="Helical" evidence="1">
    <location>
        <begin position="52"/>
        <end position="71"/>
    </location>
</feature>
<reference evidence="3" key="1">
    <citation type="submission" date="2016-10" db="EMBL/GenBank/DDBJ databases">
        <authorList>
            <person name="Varghese N."/>
            <person name="Submissions S."/>
        </authorList>
    </citation>
    <scope>NUCLEOTIDE SEQUENCE [LARGE SCALE GENOMIC DNA]</scope>
    <source>
        <strain evidence="3">CGMCC 1.10784</strain>
    </source>
</reference>
<dbReference type="EMBL" id="FOMT01000004">
    <property type="protein sequence ID" value="SFE77579.1"/>
    <property type="molecule type" value="Genomic_DNA"/>
</dbReference>
<feature type="transmembrane region" description="Helical" evidence="1">
    <location>
        <begin position="91"/>
        <end position="117"/>
    </location>
</feature>
<dbReference type="PANTHER" id="PTHR40076:SF1">
    <property type="entry name" value="MEMBRANE PROTEIN"/>
    <property type="match status" value="1"/>
</dbReference>
<dbReference type="Pfam" id="PF06161">
    <property type="entry name" value="DUF975"/>
    <property type="match status" value="1"/>
</dbReference>
<dbReference type="Proteomes" id="UP000198855">
    <property type="component" value="Unassembled WGS sequence"/>
</dbReference>
<dbReference type="OrthoDB" id="9784844at2"/>
<dbReference type="AlphaFoldDB" id="A0A1I2DAS0"/>
<accession>A0A1I2DAS0</accession>
<evidence type="ECO:0000256" key="1">
    <source>
        <dbReference type="SAM" id="Phobius"/>
    </source>
</evidence>
<dbReference type="PANTHER" id="PTHR40076">
    <property type="entry name" value="MEMBRANE PROTEIN-RELATED"/>
    <property type="match status" value="1"/>
</dbReference>
<proteinExistence type="predicted"/>
<gene>
    <name evidence="2" type="ORF">SAMN05216378_4035</name>
</gene>
<feature type="transmembrane region" description="Helical" evidence="1">
    <location>
        <begin position="152"/>
        <end position="178"/>
    </location>
</feature>
<protein>
    <submittedName>
        <fullName evidence="2">Uncharacterized membrane protein</fullName>
    </submittedName>
</protein>
<name>A0A1I2DAS0_9BACL</name>
<sequence>MNVTYSELRARARESLQGNWGKSILALIVYGIVAGLIGIFTLIPFVGYIVQFLTTGALTLGFIIFFVGIARKEGPPISEVFSGFSHFLKALGVYFFMTIFTLLWSLLFIIPGIIAYYRYSQAYYILQDNPDIGALEAIRQSKQLMKGRKWKLFVLHLTFIGWVFLALLTFGIGFLWLYPYFFVTQAHFYDEITGRIIPPPHPDSF</sequence>
<dbReference type="STRING" id="1045775.SAMN05216378_4035"/>
<dbReference type="InterPro" id="IPR010380">
    <property type="entry name" value="DUF975"/>
</dbReference>
<keyword evidence="1" id="KW-0812">Transmembrane</keyword>